<keyword evidence="4" id="KW-1185">Reference proteome</keyword>
<evidence type="ECO:0000313" key="4">
    <source>
        <dbReference type="Proteomes" id="UP001228690"/>
    </source>
</evidence>
<organism evidence="3 4">
    <name type="scientific">Candidatus Haliotispira prima</name>
    <dbReference type="NCBI Taxonomy" id="3034016"/>
    <lineage>
        <taxon>Bacteria</taxon>
        <taxon>Pseudomonadati</taxon>
        <taxon>Spirochaetota</taxon>
        <taxon>Spirochaetia</taxon>
        <taxon>Spirochaetales</taxon>
        <taxon>Spirochaetaceae</taxon>
        <taxon>Candidatus Haliotispira</taxon>
    </lineage>
</organism>
<dbReference type="SUPFAM" id="SSF110997">
    <property type="entry name" value="Sporulation related repeat"/>
    <property type="match status" value="1"/>
</dbReference>
<name>A0ABY8MKC3_9SPIO</name>
<evidence type="ECO:0000313" key="3">
    <source>
        <dbReference type="EMBL" id="WGK70308.1"/>
    </source>
</evidence>
<accession>A0ABY8MKC3</accession>
<dbReference type="Pfam" id="PF05036">
    <property type="entry name" value="SPOR"/>
    <property type="match status" value="1"/>
</dbReference>
<gene>
    <name evidence="3" type="ORF">P0082_05460</name>
</gene>
<dbReference type="InterPro" id="IPR036680">
    <property type="entry name" value="SPOR-like_sf"/>
</dbReference>
<proteinExistence type="predicted"/>
<dbReference type="PROSITE" id="PS51257">
    <property type="entry name" value="PROKAR_LIPOPROTEIN"/>
    <property type="match status" value="1"/>
</dbReference>
<feature type="signal peptide" evidence="1">
    <location>
        <begin position="1"/>
        <end position="25"/>
    </location>
</feature>
<dbReference type="InterPro" id="IPR007730">
    <property type="entry name" value="SPOR-like_dom"/>
</dbReference>
<dbReference type="PROSITE" id="PS51724">
    <property type="entry name" value="SPOR"/>
    <property type="match status" value="1"/>
</dbReference>
<dbReference type="EMBL" id="CP123443">
    <property type="protein sequence ID" value="WGK70308.1"/>
    <property type="molecule type" value="Genomic_DNA"/>
</dbReference>
<feature type="domain" description="SPOR" evidence="2">
    <location>
        <begin position="507"/>
        <end position="585"/>
    </location>
</feature>
<protein>
    <submittedName>
        <fullName evidence="3">SPOR domain-containing protein</fullName>
    </submittedName>
</protein>
<dbReference type="Gene3D" id="3.40.50.410">
    <property type="entry name" value="von Willebrand factor, type A domain"/>
    <property type="match status" value="1"/>
</dbReference>
<dbReference type="Proteomes" id="UP001228690">
    <property type="component" value="Chromosome"/>
</dbReference>
<sequence>MQKLRTVLFCCFSFSMFLVSCVSLEYVTGLYEQSPGQRVDVVVRVKDNKGIAFTDLALNDFYVRHNNQPLERKNKLHLDETLSAVKLYMVVLVDQRENPELKNSFRRTREALKAYLTLQPHNMYIKLISYDTEARALNTEFSNDKKALQALLQQLNTVQTNESGLKQALALAQENLDSLPNGPRALNPKLFQVAAVHGAKSSLLYNSAILLMNHNTIAVETLRPYTKKYNFVALDATGELHQAIKPLAAGRAATSQTNDKDDLGDKNSDNLGNILEAYELPPGYLNKDIDQTRAVKLVNRAWDSLNNLVNGYYWLTYNKYTDFNRPEPNAVTVSLTQYGRSKDVGSLIAYVNTETVTEDADEDSLADILNTAETLDAMVPDELLPPAIIKTNTKSSPVEYDSLLALLPGQYQDVYDSSLQANAALAAASPVPMPDYLVETHYPTNTEPIVDDFEILSKLGTSKTDGDLLSLRDSAVPQYTAEPITLISAESAHQIAEKAPKKIQNAGNTTGGRHIQVGAFVKLENLYDVIERLSGDYNVQAVTSTVNGKEYNRCIIGPFDNSNETRRMLEHLKTNGNLRDAFIIRKPIAEWIGK</sequence>
<reference evidence="3 4" key="1">
    <citation type="submission" date="2023-04" db="EMBL/GenBank/DDBJ databases">
        <title>Spirochaete genome identified in red abalone sample constitutes a novel genus.</title>
        <authorList>
            <person name="Sharma S.P."/>
            <person name="Purcell C.M."/>
            <person name="Hyde J.R."/>
            <person name="Severin A.J."/>
        </authorList>
    </citation>
    <scope>NUCLEOTIDE SEQUENCE [LARGE SCALE GENOMIC DNA]</scope>
    <source>
        <strain evidence="3 4">SP-2023</strain>
    </source>
</reference>
<evidence type="ECO:0000259" key="2">
    <source>
        <dbReference type="PROSITE" id="PS51724"/>
    </source>
</evidence>
<evidence type="ECO:0000256" key="1">
    <source>
        <dbReference type="SAM" id="SignalP"/>
    </source>
</evidence>
<feature type="chain" id="PRO_5047195183" evidence="1">
    <location>
        <begin position="26"/>
        <end position="594"/>
    </location>
</feature>
<dbReference type="Gene3D" id="3.30.70.1070">
    <property type="entry name" value="Sporulation related repeat"/>
    <property type="match status" value="1"/>
</dbReference>
<dbReference type="InterPro" id="IPR036465">
    <property type="entry name" value="vWFA_dom_sf"/>
</dbReference>
<keyword evidence="1" id="KW-0732">Signal</keyword>
<dbReference type="RefSeq" id="WP_326928519.1">
    <property type="nucleotide sequence ID" value="NZ_CP123443.1"/>
</dbReference>